<keyword evidence="3" id="KW-0963">Cytoplasm</keyword>
<dbReference type="EMBL" id="WSTA01000053">
    <property type="protein sequence ID" value="MWB99253.1"/>
    <property type="molecule type" value="Genomic_DNA"/>
</dbReference>
<dbReference type="InterPro" id="IPR002178">
    <property type="entry name" value="PTS_EIIA_type-2_dom"/>
</dbReference>
<evidence type="ECO:0000256" key="2">
    <source>
        <dbReference type="ARBA" id="ARBA00022448"/>
    </source>
</evidence>
<dbReference type="InterPro" id="IPR051351">
    <property type="entry name" value="Ascorbate-PTS_EIIA_comp"/>
</dbReference>
<dbReference type="PROSITE" id="PS51094">
    <property type="entry name" value="PTS_EIIA_TYPE_2"/>
    <property type="match status" value="1"/>
</dbReference>
<proteinExistence type="predicted"/>
<feature type="domain" description="PTS EIIA type-2" evidence="11">
    <location>
        <begin position="4"/>
        <end position="147"/>
    </location>
</feature>
<accession>A0A6I4NY77</accession>
<keyword evidence="13" id="KW-1185">Reference proteome</keyword>
<comment type="function">
    <text evidence="8">The phosphoenolpyruvate-dependent sugar phosphotransferase system (sugar PTS), a major carbohydrate active transport system, catalyzes the phosphorylation of incoming sugar substrates concomitantly with their translocation across the cell membrane. The enzyme II UlaABC PTS system is involved in ascorbate transport.</text>
</comment>
<evidence type="ECO:0000256" key="4">
    <source>
        <dbReference type="ARBA" id="ARBA00022553"/>
    </source>
</evidence>
<evidence type="ECO:0000313" key="12">
    <source>
        <dbReference type="EMBL" id="MWB99253.1"/>
    </source>
</evidence>
<dbReference type="GO" id="GO:0016301">
    <property type="term" value="F:kinase activity"/>
    <property type="evidence" value="ECO:0007669"/>
    <property type="project" value="UniProtKB-KW"/>
</dbReference>
<keyword evidence="4" id="KW-0597">Phosphoprotein</keyword>
<evidence type="ECO:0000256" key="8">
    <source>
        <dbReference type="ARBA" id="ARBA00037387"/>
    </source>
</evidence>
<organism evidence="12 13">
    <name type="scientific">Agromyces seonyuensis</name>
    <dbReference type="NCBI Taxonomy" id="2662446"/>
    <lineage>
        <taxon>Bacteria</taxon>
        <taxon>Bacillati</taxon>
        <taxon>Actinomycetota</taxon>
        <taxon>Actinomycetes</taxon>
        <taxon>Micrococcales</taxon>
        <taxon>Microbacteriaceae</taxon>
        <taxon>Agromyces</taxon>
    </lineage>
</organism>
<keyword evidence="5" id="KW-0808">Transferase</keyword>
<dbReference type="Proteomes" id="UP000438182">
    <property type="component" value="Unassembled WGS sequence"/>
</dbReference>
<dbReference type="PANTHER" id="PTHR36203:SF1">
    <property type="entry name" value="ASCORBATE-SPECIFIC PTS SYSTEM EIIA COMPONENT"/>
    <property type="match status" value="1"/>
</dbReference>
<dbReference type="Pfam" id="PF00359">
    <property type="entry name" value="PTS_EIIA_2"/>
    <property type="match status" value="1"/>
</dbReference>
<comment type="subcellular location">
    <subcellularLocation>
        <location evidence="1">Cytoplasm</location>
    </subcellularLocation>
</comment>
<evidence type="ECO:0000256" key="9">
    <source>
        <dbReference type="ARBA" id="ARBA00041175"/>
    </source>
</evidence>
<evidence type="ECO:0000256" key="3">
    <source>
        <dbReference type="ARBA" id="ARBA00022490"/>
    </source>
</evidence>
<dbReference type="SUPFAM" id="SSF55804">
    <property type="entry name" value="Phoshotransferase/anion transport protein"/>
    <property type="match status" value="1"/>
</dbReference>
<keyword evidence="7" id="KW-0418">Kinase</keyword>
<dbReference type="GO" id="GO:0009401">
    <property type="term" value="P:phosphoenolpyruvate-dependent sugar phosphotransferase system"/>
    <property type="evidence" value="ECO:0007669"/>
    <property type="project" value="UniProtKB-KW"/>
</dbReference>
<dbReference type="PANTHER" id="PTHR36203">
    <property type="entry name" value="ASCORBATE-SPECIFIC PTS SYSTEM EIIA COMPONENT"/>
    <property type="match status" value="1"/>
</dbReference>
<dbReference type="AlphaFoldDB" id="A0A6I4NY77"/>
<gene>
    <name evidence="12" type="ORF">GB864_11935</name>
</gene>
<comment type="caution">
    <text evidence="12">The sequence shown here is derived from an EMBL/GenBank/DDBJ whole genome shotgun (WGS) entry which is preliminary data.</text>
</comment>
<evidence type="ECO:0000256" key="7">
    <source>
        <dbReference type="ARBA" id="ARBA00022777"/>
    </source>
</evidence>
<name>A0A6I4NY77_9MICO</name>
<keyword evidence="6" id="KW-0598">Phosphotransferase system</keyword>
<reference evidence="12 13" key="1">
    <citation type="submission" date="2019-12" db="EMBL/GenBank/DDBJ databases">
        <authorList>
            <person name="Kim Y.S."/>
        </authorList>
    </citation>
    <scope>NUCLEOTIDE SEQUENCE [LARGE SCALE GENOMIC DNA]</scope>
    <source>
        <strain evidence="12 13">MMS17-SY077</strain>
    </source>
</reference>
<keyword evidence="2" id="KW-0813">Transport</keyword>
<protein>
    <recommendedName>
        <fullName evidence="9">Ascorbate-specific PTS system EIIA component</fullName>
    </recommendedName>
    <alternativeName>
        <fullName evidence="10">Ascorbate-specific phosphotransferase enzyme IIA component</fullName>
    </alternativeName>
</protein>
<evidence type="ECO:0000259" key="11">
    <source>
        <dbReference type="PROSITE" id="PS51094"/>
    </source>
</evidence>
<sequence>MTAPVLPDSAVEVGAVVGDWRGAVAAAGAALVRSGATSEGYTARMIAVVDELGPYIVVAPGLALAHARPGADVRHEGFAVVTLARPVDFGSVHNDPVRVVVALASTGADAHVAHVAALANAFNDPAAVDRLAAARSADEVRAFFGAVPAGNGTEETR</sequence>
<evidence type="ECO:0000256" key="10">
    <source>
        <dbReference type="ARBA" id="ARBA00042072"/>
    </source>
</evidence>
<evidence type="ECO:0000313" key="13">
    <source>
        <dbReference type="Proteomes" id="UP000438182"/>
    </source>
</evidence>
<evidence type="ECO:0000256" key="5">
    <source>
        <dbReference type="ARBA" id="ARBA00022679"/>
    </source>
</evidence>
<dbReference type="Gene3D" id="3.40.930.10">
    <property type="entry name" value="Mannitol-specific EII, Chain A"/>
    <property type="match status" value="1"/>
</dbReference>
<dbReference type="GO" id="GO:0005737">
    <property type="term" value="C:cytoplasm"/>
    <property type="evidence" value="ECO:0007669"/>
    <property type="project" value="UniProtKB-SubCell"/>
</dbReference>
<dbReference type="InterPro" id="IPR016152">
    <property type="entry name" value="PTrfase/Anion_transptr"/>
</dbReference>
<dbReference type="RefSeq" id="WP_160425337.1">
    <property type="nucleotide sequence ID" value="NZ_WSTA01000053.1"/>
</dbReference>
<keyword evidence="12" id="KW-0762">Sugar transport</keyword>
<evidence type="ECO:0000256" key="6">
    <source>
        <dbReference type="ARBA" id="ARBA00022683"/>
    </source>
</evidence>
<evidence type="ECO:0000256" key="1">
    <source>
        <dbReference type="ARBA" id="ARBA00004496"/>
    </source>
</evidence>